<evidence type="ECO:0000256" key="6">
    <source>
        <dbReference type="ARBA" id="ARBA00022777"/>
    </source>
</evidence>
<evidence type="ECO:0000256" key="5">
    <source>
        <dbReference type="ARBA" id="ARBA00022741"/>
    </source>
</evidence>
<gene>
    <name evidence="9" type="primary">buk</name>
    <name evidence="11" type="ORF">HNR50_003875</name>
</gene>
<dbReference type="SUPFAM" id="SSF53067">
    <property type="entry name" value="Actin-like ATPase domain"/>
    <property type="match status" value="2"/>
</dbReference>
<evidence type="ECO:0000256" key="10">
    <source>
        <dbReference type="RuleBase" id="RU003835"/>
    </source>
</evidence>
<dbReference type="GO" id="GO:0047761">
    <property type="term" value="F:butyrate kinase activity"/>
    <property type="evidence" value="ECO:0007669"/>
    <property type="project" value="UniProtKB-UniRule"/>
</dbReference>
<evidence type="ECO:0000256" key="2">
    <source>
        <dbReference type="ARBA" id="ARBA00008748"/>
    </source>
</evidence>
<dbReference type="GO" id="GO:0005524">
    <property type="term" value="F:ATP binding"/>
    <property type="evidence" value="ECO:0007669"/>
    <property type="project" value="UniProtKB-KW"/>
</dbReference>
<comment type="catalytic activity">
    <reaction evidence="8 9">
        <text>butanoate + ATP = butanoyl phosphate + ADP</text>
        <dbReference type="Rhea" id="RHEA:13585"/>
        <dbReference type="ChEBI" id="CHEBI:17968"/>
        <dbReference type="ChEBI" id="CHEBI:30616"/>
        <dbReference type="ChEBI" id="CHEBI:58079"/>
        <dbReference type="ChEBI" id="CHEBI:456216"/>
        <dbReference type="EC" id="2.7.2.7"/>
    </reaction>
</comment>
<dbReference type="InterPro" id="IPR043129">
    <property type="entry name" value="ATPase_NBD"/>
</dbReference>
<keyword evidence="5 9" id="KW-0547">Nucleotide-binding</keyword>
<dbReference type="NCBIfam" id="TIGR02707">
    <property type="entry name" value="butyr_kinase"/>
    <property type="match status" value="1"/>
</dbReference>
<dbReference type="InterPro" id="IPR000890">
    <property type="entry name" value="Aliphatic_acid_kin_short-chain"/>
</dbReference>
<evidence type="ECO:0000256" key="8">
    <source>
        <dbReference type="ARBA" id="ARBA00048596"/>
    </source>
</evidence>
<reference evidence="11 12" key="1">
    <citation type="submission" date="2020-08" db="EMBL/GenBank/DDBJ databases">
        <title>Genomic Encyclopedia of Type Strains, Phase IV (KMG-IV): sequencing the most valuable type-strain genomes for metagenomic binning, comparative biology and taxonomic classification.</title>
        <authorList>
            <person name="Goeker M."/>
        </authorList>
    </citation>
    <scope>NUCLEOTIDE SEQUENCE [LARGE SCALE GENOMIC DNA]</scope>
    <source>
        <strain evidence="11 12">DSM 2461</strain>
    </source>
</reference>
<evidence type="ECO:0000313" key="11">
    <source>
        <dbReference type="EMBL" id="MBB6482186.1"/>
    </source>
</evidence>
<dbReference type="PANTHER" id="PTHR21060:SF3">
    <property type="entry name" value="BUTYRATE KINASE 2-RELATED"/>
    <property type="match status" value="1"/>
</dbReference>
<evidence type="ECO:0000256" key="4">
    <source>
        <dbReference type="ARBA" id="ARBA00022679"/>
    </source>
</evidence>
<evidence type="ECO:0000256" key="3">
    <source>
        <dbReference type="ARBA" id="ARBA00022490"/>
    </source>
</evidence>
<accession>A0A841RF01</accession>
<keyword evidence="7 9" id="KW-0067">ATP-binding</keyword>
<evidence type="ECO:0000256" key="7">
    <source>
        <dbReference type="ARBA" id="ARBA00022840"/>
    </source>
</evidence>
<proteinExistence type="inferred from homology"/>
<evidence type="ECO:0000256" key="9">
    <source>
        <dbReference type="HAMAP-Rule" id="MF_00542"/>
    </source>
</evidence>
<dbReference type="Pfam" id="PF00871">
    <property type="entry name" value="Acetate_kinase"/>
    <property type="match status" value="1"/>
</dbReference>
<dbReference type="RefSeq" id="WP_184748420.1">
    <property type="nucleotide sequence ID" value="NZ_JACHGJ010000010.1"/>
</dbReference>
<dbReference type="PROSITE" id="PS01075">
    <property type="entry name" value="ACETATE_KINASE_1"/>
    <property type="match status" value="1"/>
</dbReference>
<dbReference type="PROSITE" id="PS01076">
    <property type="entry name" value="ACETATE_KINASE_2"/>
    <property type="match status" value="1"/>
</dbReference>
<keyword evidence="3 9" id="KW-0963">Cytoplasm</keyword>
<dbReference type="EMBL" id="JACHGJ010000010">
    <property type="protein sequence ID" value="MBB6482186.1"/>
    <property type="molecule type" value="Genomic_DNA"/>
</dbReference>
<dbReference type="InterPro" id="IPR023865">
    <property type="entry name" value="Aliphatic_acid_kinase_CS"/>
</dbReference>
<comment type="similarity">
    <text evidence="2 9 10">Belongs to the acetokinase family.</text>
</comment>
<dbReference type="AlphaFoldDB" id="A0A841RF01"/>
<sequence length="353" mass="38222">MKKILAINPGSTSSKIGYFEDRECKSSITIRHDQEEIARYKTIADQYDMRKSAIMDWMSEQKIEVKDLDGVVGRGGLLRPTHGGTFIVNDAIISDLKSAKYGVHASNLGALIAKEIAKMAGVEAYIVDPVTTDEFGPLARYSGHPEIKRVSVFHALNQKASARTVCEKLGKEYEDINMIIAHLGGGATIAAHEKGRAVDVNHGLEEGPFTPERSGGLPVLEIIKMSYSGKFSEDDMKKKVVGRGGLTAYMGTSDVQAIVKSAEDGDEKAREVLEAMIYQISKEIGACATVLKGKVDAIVITGGVAYNSFVTDRIGERVSFIAPLHILPGENELLSMTSGVLRVLEGKEEAGVY</sequence>
<evidence type="ECO:0000256" key="1">
    <source>
        <dbReference type="ARBA" id="ARBA00004496"/>
    </source>
</evidence>
<dbReference type="Proteomes" id="UP000587760">
    <property type="component" value="Unassembled WGS sequence"/>
</dbReference>
<dbReference type="NCBIfam" id="NF002834">
    <property type="entry name" value="PRK03011.1-5"/>
    <property type="match status" value="1"/>
</dbReference>
<keyword evidence="4 9" id="KW-0808">Transferase</keyword>
<dbReference type="PRINTS" id="PR00471">
    <property type="entry name" value="ACETATEKNASE"/>
</dbReference>
<comment type="caution">
    <text evidence="11">The sequence shown here is derived from an EMBL/GenBank/DDBJ whole genome shotgun (WGS) entry which is preliminary data.</text>
</comment>
<dbReference type="PIRSF" id="PIRSF036458">
    <property type="entry name" value="Butyrate_kin"/>
    <property type="match status" value="1"/>
</dbReference>
<evidence type="ECO:0000313" key="12">
    <source>
        <dbReference type="Proteomes" id="UP000587760"/>
    </source>
</evidence>
<protein>
    <recommendedName>
        <fullName evidence="9">Probable butyrate kinase</fullName>
        <shortName evidence="9">BK</shortName>
        <ecNumber evidence="9">2.7.2.7</ecNumber>
    </recommendedName>
    <alternativeName>
        <fullName evidence="9">Branched-chain carboxylic acid kinase</fullName>
    </alternativeName>
</protein>
<dbReference type="Gene3D" id="3.30.420.40">
    <property type="match status" value="2"/>
</dbReference>
<dbReference type="GO" id="GO:0006083">
    <property type="term" value="P:acetate metabolic process"/>
    <property type="evidence" value="ECO:0007669"/>
    <property type="project" value="TreeGrafter"/>
</dbReference>
<dbReference type="HAMAP" id="MF_00542">
    <property type="entry name" value="Butyrate_kinase"/>
    <property type="match status" value="1"/>
</dbReference>
<keyword evidence="6 9" id="KW-0418">Kinase</keyword>
<name>A0A841RF01_9SPIO</name>
<organism evidence="11 12">
    <name type="scientific">Spirochaeta isovalerica</name>
    <dbReference type="NCBI Taxonomy" id="150"/>
    <lineage>
        <taxon>Bacteria</taxon>
        <taxon>Pseudomonadati</taxon>
        <taxon>Spirochaetota</taxon>
        <taxon>Spirochaetia</taxon>
        <taxon>Spirochaetales</taxon>
        <taxon>Spirochaetaceae</taxon>
        <taxon>Spirochaeta</taxon>
    </lineage>
</organism>
<dbReference type="PANTHER" id="PTHR21060">
    <property type="entry name" value="ACETATE KINASE"/>
    <property type="match status" value="1"/>
</dbReference>
<dbReference type="InterPro" id="IPR011245">
    <property type="entry name" value="Butyrate_kin"/>
</dbReference>
<comment type="subcellular location">
    <subcellularLocation>
        <location evidence="1 9">Cytoplasm</location>
    </subcellularLocation>
</comment>
<dbReference type="EC" id="2.7.2.7" evidence="9"/>
<dbReference type="GO" id="GO:0008776">
    <property type="term" value="F:acetate kinase activity"/>
    <property type="evidence" value="ECO:0007669"/>
    <property type="project" value="TreeGrafter"/>
</dbReference>
<dbReference type="CDD" id="cd24011">
    <property type="entry name" value="ASKHA_NBD_BK"/>
    <property type="match status" value="1"/>
</dbReference>
<keyword evidence="12" id="KW-1185">Reference proteome</keyword>
<dbReference type="GO" id="GO:0005737">
    <property type="term" value="C:cytoplasm"/>
    <property type="evidence" value="ECO:0007669"/>
    <property type="project" value="UniProtKB-SubCell"/>
</dbReference>